<gene>
    <name evidence="5" type="primary">LOC118418413</name>
    <name evidence="3 4" type="synonym">LOC118418411</name>
</gene>
<dbReference type="RefSeq" id="XP_035680198.1">
    <property type="nucleotide sequence ID" value="XM_035824305.1"/>
</dbReference>
<evidence type="ECO:0000256" key="1">
    <source>
        <dbReference type="SAM" id="SignalP"/>
    </source>
</evidence>
<feature type="signal peptide" evidence="1">
    <location>
        <begin position="1"/>
        <end position="17"/>
    </location>
</feature>
<dbReference type="RefSeq" id="XP_035680202.1">
    <property type="nucleotide sequence ID" value="XM_035824309.1"/>
</dbReference>
<sequence>MMPKALLVALLIGVAMATLDLDVPDVELEQAVAVSPDLKADKRGQVTVEISDGITDKSAVPASMCLPCSKESDCEADVTFCNDGRCEDFSHDCTCEGDHCKVTDMWEK</sequence>
<evidence type="ECO:0000313" key="2">
    <source>
        <dbReference type="Proteomes" id="UP000001554"/>
    </source>
</evidence>
<keyword evidence="1" id="KW-0732">Signal</keyword>
<evidence type="ECO:0000313" key="5">
    <source>
        <dbReference type="RefSeq" id="XP_035680202.1"/>
    </source>
</evidence>
<dbReference type="RefSeq" id="XP_035680199.1">
    <property type="nucleotide sequence ID" value="XM_035824306.1"/>
</dbReference>
<keyword evidence="2" id="KW-1185">Reference proteome</keyword>
<protein>
    <submittedName>
        <fullName evidence="3 4">Uncharacterized protein LOC118418411 isoform X1</fullName>
    </submittedName>
    <submittedName>
        <fullName evidence="5">Uncharacterized protein LOC118418413 isoform X1</fullName>
    </submittedName>
</protein>
<accession>A0A9J7LD31</accession>
<proteinExistence type="predicted"/>
<dbReference type="GeneID" id="118418413"/>
<evidence type="ECO:0000313" key="3">
    <source>
        <dbReference type="RefSeq" id="XP_035680198.1"/>
    </source>
</evidence>
<name>A0A9J7LD31_BRAFL</name>
<reference evidence="3 4" key="2">
    <citation type="submission" date="2025-04" db="UniProtKB">
        <authorList>
            <consortium name="RefSeq"/>
        </authorList>
    </citation>
    <scope>IDENTIFICATION</scope>
    <source>
        <strain evidence="3 4">S238N-H82</strain>
        <tissue evidence="3 4">Testes</tissue>
    </source>
</reference>
<dbReference type="KEGG" id="bfo:118418411"/>
<evidence type="ECO:0000313" key="4">
    <source>
        <dbReference type="RefSeq" id="XP_035680199.1"/>
    </source>
</evidence>
<feature type="chain" id="PRO_5044698926" evidence="1">
    <location>
        <begin position="18"/>
        <end position="108"/>
    </location>
</feature>
<dbReference type="AlphaFoldDB" id="A0A9J7LD31"/>
<organism evidence="2 5">
    <name type="scientific">Branchiostoma floridae</name>
    <name type="common">Florida lancelet</name>
    <name type="synonym">Amphioxus</name>
    <dbReference type="NCBI Taxonomy" id="7739"/>
    <lineage>
        <taxon>Eukaryota</taxon>
        <taxon>Metazoa</taxon>
        <taxon>Chordata</taxon>
        <taxon>Cephalochordata</taxon>
        <taxon>Leptocardii</taxon>
        <taxon>Amphioxiformes</taxon>
        <taxon>Branchiostomatidae</taxon>
        <taxon>Branchiostoma</taxon>
    </lineage>
</organism>
<dbReference type="Proteomes" id="UP000001554">
    <property type="component" value="Chromosome 6"/>
</dbReference>
<reference evidence="2" key="1">
    <citation type="journal article" date="2020" name="Nat. Ecol. Evol.">
        <title>Deeply conserved synteny resolves early events in vertebrate evolution.</title>
        <authorList>
            <person name="Simakov O."/>
            <person name="Marletaz F."/>
            <person name="Yue J.X."/>
            <person name="O'Connell B."/>
            <person name="Jenkins J."/>
            <person name="Brandt A."/>
            <person name="Calef R."/>
            <person name="Tung C.H."/>
            <person name="Huang T.K."/>
            <person name="Schmutz J."/>
            <person name="Satoh N."/>
            <person name="Yu J.K."/>
            <person name="Putnam N.H."/>
            <person name="Green R.E."/>
            <person name="Rokhsar D.S."/>
        </authorList>
    </citation>
    <scope>NUCLEOTIDE SEQUENCE [LARGE SCALE GENOMIC DNA]</scope>
    <source>
        <strain evidence="2">S238N-H82</strain>
    </source>
</reference>
<dbReference type="KEGG" id="bfo:118418413"/>